<dbReference type="STRING" id="1246995.AFR_30725"/>
<evidence type="ECO:0000313" key="4">
    <source>
        <dbReference type="Proteomes" id="UP000017746"/>
    </source>
</evidence>
<evidence type="ECO:0000256" key="2">
    <source>
        <dbReference type="SAM" id="Phobius"/>
    </source>
</evidence>
<dbReference type="eggNOG" id="ENOG5033311">
    <property type="taxonomic scope" value="Bacteria"/>
</dbReference>
<keyword evidence="4" id="KW-1185">Reference proteome</keyword>
<keyword evidence="2" id="KW-1133">Transmembrane helix</keyword>
<dbReference type="RefSeq" id="WP_023560740.1">
    <property type="nucleotide sequence ID" value="NC_022657.1"/>
</dbReference>
<feature type="region of interest" description="Disordered" evidence="1">
    <location>
        <begin position="249"/>
        <end position="288"/>
    </location>
</feature>
<feature type="transmembrane region" description="Helical" evidence="2">
    <location>
        <begin position="82"/>
        <end position="104"/>
    </location>
</feature>
<protein>
    <submittedName>
        <fullName evidence="3">Collagen alpha-5(VI) chain</fullName>
    </submittedName>
</protein>
<dbReference type="HOGENOM" id="CLU_080429_0_0_11"/>
<evidence type="ECO:0000256" key="1">
    <source>
        <dbReference type="SAM" id="MobiDB-lite"/>
    </source>
</evidence>
<dbReference type="EMBL" id="CP006272">
    <property type="protein sequence ID" value="AGZ44405.1"/>
    <property type="molecule type" value="Genomic_DNA"/>
</dbReference>
<dbReference type="PATRIC" id="fig|1246995.3.peg.6221"/>
<dbReference type="AlphaFoldDB" id="U5W8T5"/>
<dbReference type="Proteomes" id="UP000017746">
    <property type="component" value="Chromosome"/>
</dbReference>
<feature type="region of interest" description="Disordered" evidence="1">
    <location>
        <begin position="1"/>
        <end position="33"/>
    </location>
</feature>
<reference evidence="3 4" key="1">
    <citation type="journal article" date="2014" name="J. Biotechnol.">
        <title>Complete genome sequence of the actinobacterium Actinoplanes friuliensis HAG 010964, producer of the lipopeptide antibiotic friulimycin.</title>
        <authorList>
            <person name="Ruckert C."/>
            <person name="Szczepanowski R."/>
            <person name="Albersmeier A."/>
            <person name="Goesmann A."/>
            <person name="Fischer N."/>
            <person name="Steinkamper A."/>
            <person name="Puhler A."/>
            <person name="Biener R."/>
            <person name="Schwartz D."/>
            <person name="Kalinowski J."/>
        </authorList>
    </citation>
    <scope>NUCLEOTIDE SEQUENCE [LARGE SCALE GENOMIC DNA]</scope>
    <source>
        <strain evidence="3 4">DSM 7358</strain>
    </source>
</reference>
<keyword evidence="2" id="KW-0472">Membrane</keyword>
<organism evidence="3 4">
    <name type="scientific">Actinoplanes friuliensis DSM 7358</name>
    <dbReference type="NCBI Taxonomy" id="1246995"/>
    <lineage>
        <taxon>Bacteria</taxon>
        <taxon>Bacillati</taxon>
        <taxon>Actinomycetota</taxon>
        <taxon>Actinomycetes</taxon>
        <taxon>Micromonosporales</taxon>
        <taxon>Micromonosporaceae</taxon>
        <taxon>Actinoplanes</taxon>
    </lineage>
</organism>
<accession>U5W8T5</accession>
<evidence type="ECO:0000313" key="3">
    <source>
        <dbReference type="EMBL" id="AGZ44405.1"/>
    </source>
</evidence>
<dbReference type="KEGG" id="afs:AFR_30725"/>
<proteinExistence type="predicted"/>
<keyword evidence="3" id="KW-0176">Collagen</keyword>
<gene>
    <name evidence="3" type="ORF">AFR_30725</name>
</gene>
<sequence length="288" mass="30528">MPGRASVDAAGRAEVPGAGGDEPVRGTGQVTPPGRVKAAAAVAVPSVGESLRPAAVEEAETPGGLLGSAAELRTQLREKRKLRVITLVTLSVIVLGLLPLIFGIRSATRDPVFNSLDALSVPTWADKRVEDRSSGSRWCFLDCRFRERTAQSDRPFEETDKVYSEALTTAGWKVRGGECADQPKTSGKYTCWTRDEFTLDLWVRLPECAVDALAAQDPASLPSTGPDGVVETVDPATCKGSTVSIKVQNAITDQRGKPEPAVDPSLIGETPDPVLTNDPLLEPTPSAS</sequence>
<name>U5W8T5_9ACTN</name>
<keyword evidence="2" id="KW-0812">Transmembrane</keyword>